<keyword evidence="3" id="KW-1185">Reference proteome</keyword>
<sequence length="253" mass="28193">MELRFVADMLADRELTLLGAHGDLTPEGLRRELDAIGPHLRRVPRSTWEEYLKRVEMHPVAGTEPVELETTVPLWTDEGPASRRARVRLLPTGADPLYVARVTGFEDALPLTESFVRQADGRASVAVSDLQPSPGENPVPPRWRPALRAVVHRLVIGDYDGLERDGVIFDVDVPGQDMVKHWIEQQPESLVDLPEAAWDWSNHTPAWHGPGVYTVNVSMWTATQGLSLLMLEGEVFDNGGDDIRVQVYSVTIP</sequence>
<gene>
    <name evidence="2" type="ORF">GCM10011509_29580</name>
</gene>
<evidence type="ECO:0000313" key="3">
    <source>
        <dbReference type="Proteomes" id="UP000662111"/>
    </source>
</evidence>
<comment type="caution">
    <text evidence="2">The sequence shown here is derived from an EMBL/GenBank/DDBJ whole genome shotgun (WGS) entry which is preliminary data.</text>
</comment>
<organism evidence="2 3">
    <name type="scientific">Ornithinimicrobium pekingense</name>
    <dbReference type="NCBI Taxonomy" id="384677"/>
    <lineage>
        <taxon>Bacteria</taxon>
        <taxon>Bacillati</taxon>
        <taxon>Actinomycetota</taxon>
        <taxon>Actinomycetes</taxon>
        <taxon>Micrococcales</taxon>
        <taxon>Ornithinimicrobiaceae</taxon>
        <taxon>Ornithinimicrobium</taxon>
    </lineage>
</organism>
<dbReference type="EMBL" id="BMLB01000006">
    <property type="protein sequence ID" value="GGK79121.1"/>
    <property type="molecule type" value="Genomic_DNA"/>
</dbReference>
<name>A0ABQ2FEA1_9MICO</name>
<dbReference type="Proteomes" id="UP000662111">
    <property type="component" value="Unassembled WGS sequence"/>
</dbReference>
<protein>
    <recommendedName>
        <fullName evidence="1">DUF7668 domain-containing protein</fullName>
    </recommendedName>
</protein>
<reference evidence="3" key="1">
    <citation type="journal article" date="2019" name="Int. J. Syst. Evol. Microbiol.">
        <title>The Global Catalogue of Microorganisms (GCM) 10K type strain sequencing project: providing services to taxonomists for standard genome sequencing and annotation.</title>
        <authorList>
            <consortium name="The Broad Institute Genomics Platform"/>
            <consortium name="The Broad Institute Genome Sequencing Center for Infectious Disease"/>
            <person name="Wu L."/>
            <person name="Ma J."/>
        </authorList>
    </citation>
    <scope>NUCLEOTIDE SEQUENCE [LARGE SCALE GENOMIC DNA]</scope>
    <source>
        <strain evidence="3">CGMCC 1.5362</strain>
    </source>
</reference>
<dbReference type="Pfam" id="PF24705">
    <property type="entry name" value="DUF7668"/>
    <property type="match status" value="1"/>
</dbReference>
<accession>A0ABQ2FEA1</accession>
<evidence type="ECO:0000259" key="1">
    <source>
        <dbReference type="Pfam" id="PF24705"/>
    </source>
</evidence>
<evidence type="ECO:0000313" key="2">
    <source>
        <dbReference type="EMBL" id="GGK79121.1"/>
    </source>
</evidence>
<feature type="domain" description="DUF7668" evidence="1">
    <location>
        <begin position="151"/>
        <end position="253"/>
    </location>
</feature>
<dbReference type="InterPro" id="IPR056085">
    <property type="entry name" value="DUF7668"/>
</dbReference>
<proteinExistence type="predicted"/>